<reference evidence="1" key="1">
    <citation type="submission" date="2019-08" db="EMBL/GenBank/DDBJ databases">
        <title>The improved chromosome-level genome for the pearl oyster Pinctada fucata martensii using PacBio sequencing and Hi-C.</title>
        <authorList>
            <person name="Zheng Z."/>
        </authorList>
    </citation>
    <scope>NUCLEOTIDE SEQUENCE</scope>
    <source>
        <strain evidence="1">ZZ-2019</strain>
        <tissue evidence="1">Adductor muscle</tissue>
    </source>
</reference>
<comment type="caution">
    <text evidence="1">The sequence shown here is derived from an EMBL/GenBank/DDBJ whole genome shotgun (WGS) entry which is preliminary data.</text>
</comment>
<dbReference type="InterPro" id="IPR052050">
    <property type="entry name" value="SecEffector_AnkRepeat"/>
</dbReference>
<keyword evidence="2" id="KW-1185">Reference proteome</keyword>
<dbReference type="Gene3D" id="1.25.40.20">
    <property type="entry name" value="Ankyrin repeat-containing domain"/>
    <property type="match status" value="1"/>
</dbReference>
<organism evidence="1 2">
    <name type="scientific">Pinctada imbricata</name>
    <name type="common">Atlantic pearl-oyster</name>
    <name type="synonym">Pinctada martensii</name>
    <dbReference type="NCBI Taxonomy" id="66713"/>
    <lineage>
        <taxon>Eukaryota</taxon>
        <taxon>Metazoa</taxon>
        <taxon>Spiralia</taxon>
        <taxon>Lophotrochozoa</taxon>
        <taxon>Mollusca</taxon>
        <taxon>Bivalvia</taxon>
        <taxon>Autobranchia</taxon>
        <taxon>Pteriomorphia</taxon>
        <taxon>Pterioida</taxon>
        <taxon>Pterioidea</taxon>
        <taxon>Pteriidae</taxon>
        <taxon>Pinctada</taxon>
    </lineage>
</organism>
<evidence type="ECO:0000313" key="2">
    <source>
        <dbReference type="Proteomes" id="UP001186944"/>
    </source>
</evidence>
<dbReference type="EMBL" id="VSWD01000009">
    <property type="protein sequence ID" value="KAK3092793.1"/>
    <property type="molecule type" value="Genomic_DNA"/>
</dbReference>
<sequence length="486" mass="55515">MERFGSEIFERPETILSLKVLRNMEFVDGYFDYLRNNGTLDNVLRWTTKDTADFLSSNQEEQFENMSSHKNSLIFFSYNNALFISRLFQHEITMYHRPSWLKEELEQTLKRASMAGHIDVIETLFAYGAAAHMNFGASFKDEITGSYNVHARPLRDSREDKFIVEDLTLVRSLVGDTMPLVNRSLSSTRIDENLKVHLQNLRKFRNWSAEKKTKVMVAACEYGEVKIVQYLMQNSVSIPKNALSLCVLSKDQGYELFEYLLTVENWNEEQKVEALDTSCKVGALRHVQYLMKEGMSLTFDNLLSSVGADDNYDLIALVHGSQTWTRKQTEDATCLASFHGNVEVMRYFAGFLEETRDGFSDRCLILAALSPKPVPVFSILCQSQTSWSDKAVTEAMEIACAKLDMLLVECIVMNFKGSFGPRVLTIATKQSGEQESGIELIRFLMKEYHWDTKQKSMALSSAADQLNIPVARLLLQEGAQYQYKIC</sequence>
<name>A0AA88Y593_PINIB</name>
<dbReference type="PANTHER" id="PTHR46586:SF3">
    <property type="entry name" value="ANKYRIN REPEAT-CONTAINING PROTEIN"/>
    <property type="match status" value="1"/>
</dbReference>
<dbReference type="InterPro" id="IPR036770">
    <property type="entry name" value="Ankyrin_rpt-contain_sf"/>
</dbReference>
<gene>
    <name evidence="1" type="ORF">FSP39_007279</name>
</gene>
<dbReference type="SUPFAM" id="SSF48403">
    <property type="entry name" value="Ankyrin repeat"/>
    <property type="match status" value="1"/>
</dbReference>
<proteinExistence type="predicted"/>
<dbReference type="Proteomes" id="UP001186944">
    <property type="component" value="Unassembled WGS sequence"/>
</dbReference>
<evidence type="ECO:0000313" key="1">
    <source>
        <dbReference type="EMBL" id="KAK3092793.1"/>
    </source>
</evidence>
<dbReference type="AlphaFoldDB" id="A0AA88Y593"/>
<protein>
    <submittedName>
        <fullName evidence="1">Uncharacterized protein</fullName>
    </submittedName>
</protein>
<accession>A0AA88Y593</accession>
<dbReference type="PANTHER" id="PTHR46586">
    <property type="entry name" value="ANKYRIN REPEAT-CONTAINING PROTEIN"/>
    <property type="match status" value="1"/>
</dbReference>